<dbReference type="AlphaFoldDB" id="A0A072UXE6"/>
<dbReference type="EMBL" id="CM001219">
    <property type="protein sequence ID" value="KEH34252.1"/>
    <property type="molecule type" value="Genomic_DNA"/>
</dbReference>
<feature type="region of interest" description="Disordered" evidence="1">
    <location>
        <begin position="101"/>
        <end position="124"/>
    </location>
</feature>
<reference evidence="2 4" key="2">
    <citation type="journal article" date="2014" name="BMC Genomics">
        <title>An improved genome release (version Mt4.0) for the model legume Medicago truncatula.</title>
        <authorList>
            <person name="Tang H."/>
            <person name="Krishnakumar V."/>
            <person name="Bidwell S."/>
            <person name="Rosen B."/>
            <person name="Chan A."/>
            <person name="Zhou S."/>
            <person name="Gentzbittel L."/>
            <person name="Childs K.L."/>
            <person name="Yandell M."/>
            <person name="Gundlach H."/>
            <person name="Mayer K.F."/>
            <person name="Schwartz D.C."/>
            <person name="Town C.D."/>
        </authorList>
    </citation>
    <scope>GENOME REANNOTATION</scope>
    <source>
        <strain evidence="2">A17</strain>
        <strain evidence="3 4">cv. Jemalong A17</strain>
    </source>
</reference>
<accession>A0A072UXE6</accession>
<keyword evidence="4" id="KW-1185">Reference proteome</keyword>
<reference evidence="3" key="3">
    <citation type="submission" date="2015-04" db="UniProtKB">
        <authorList>
            <consortium name="EnsemblPlants"/>
        </authorList>
    </citation>
    <scope>IDENTIFICATION</scope>
    <source>
        <strain evidence="3">cv. Jemalong A17</strain>
    </source>
</reference>
<name>A0A072UXE6_MEDTR</name>
<evidence type="ECO:0000256" key="1">
    <source>
        <dbReference type="SAM" id="MobiDB-lite"/>
    </source>
</evidence>
<dbReference type="KEGG" id="mtr:25490861"/>
<dbReference type="Proteomes" id="UP000002051">
    <property type="component" value="Chromosome 3"/>
</dbReference>
<gene>
    <name evidence="3" type="primary">25490861</name>
    <name evidence="2" type="ordered locus">MTR_3g463690</name>
</gene>
<dbReference type="HOGENOM" id="CLU_2007289_0_0_1"/>
<sequence>MIESQPLHRSGFSLGRIIFAVEIVAALPLPTEIQSEGNSFDNYSTPPPPSLSPYNYYTNYSDNYSSGSYFPGYYPGGAYPPPPPPHPFFECTGSYAVDGSSVSSAPLEYSSSFDSRPKGGKMGL</sequence>
<evidence type="ECO:0000313" key="4">
    <source>
        <dbReference type="Proteomes" id="UP000002051"/>
    </source>
</evidence>
<evidence type="ECO:0000313" key="3">
    <source>
        <dbReference type="EnsemblPlants" id="KEH34252"/>
    </source>
</evidence>
<dbReference type="EnsemblPlants" id="KEH34252">
    <property type="protein sequence ID" value="KEH34252"/>
    <property type="gene ID" value="MTR_3g463690"/>
</dbReference>
<organism evidence="2 4">
    <name type="scientific">Medicago truncatula</name>
    <name type="common">Barrel medic</name>
    <name type="synonym">Medicago tribuloides</name>
    <dbReference type="NCBI Taxonomy" id="3880"/>
    <lineage>
        <taxon>Eukaryota</taxon>
        <taxon>Viridiplantae</taxon>
        <taxon>Streptophyta</taxon>
        <taxon>Embryophyta</taxon>
        <taxon>Tracheophyta</taxon>
        <taxon>Spermatophyta</taxon>
        <taxon>Magnoliopsida</taxon>
        <taxon>eudicotyledons</taxon>
        <taxon>Gunneridae</taxon>
        <taxon>Pentapetalae</taxon>
        <taxon>rosids</taxon>
        <taxon>fabids</taxon>
        <taxon>Fabales</taxon>
        <taxon>Fabaceae</taxon>
        <taxon>Papilionoideae</taxon>
        <taxon>50 kb inversion clade</taxon>
        <taxon>NPAAA clade</taxon>
        <taxon>Hologalegina</taxon>
        <taxon>IRL clade</taxon>
        <taxon>Trifolieae</taxon>
        <taxon>Medicago</taxon>
    </lineage>
</organism>
<proteinExistence type="predicted"/>
<evidence type="ECO:0000313" key="2">
    <source>
        <dbReference type="EMBL" id="KEH34252.1"/>
    </source>
</evidence>
<reference evidence="2 4" key="1">
    <citation type="journal article" date="2011" name="Nature">
        <title>The Medicago genome provides insight into the evolution of rhizobial symbioses.</title>
        <authorList>
            <person name="Young N.D."/>
            <person name="Debelle F."/>
            <person name="Oldroyd G.E."/>
            <person name="Geurts R."/>
            <person name="Cannon S.B."/>
            <person name="Udvardi M.K."/>
            <person name="Benedito V.A."/>
            <person name="Mayer K.F."/>
            <person name="Gouzy J."/>
            <person name="Schoof H."/>
            <person name="Van de Peer Y."/>
            <person name="Proost S."/>
            <person name="Cook D.R."/>
            <person name="Meyers B.C."/>
            <person name="Spannagl M."/>
            <person name="Cheung F."/>
            <person name="De Mita S."/>
            <person name="Krishnakumar V."/>
            <person name="Gundlach H."/>
            <person name="Zhou S."/>
            <person name="Mudge J."/>
            <person name="Bharti A.K."/>
            <person name="Murray J.D."/>
            <person name="Naoumkina M.A."/>
            <person name="Rosen B."/>
            <person name="Silverstein K.A."/>
            <person name="Tang H."/>
            <person name="Rombauts S."/>
            <person name="Zhao P.X."/>
            <person name="Zhou P."/>
            <person name="Barbe V."/>
            <person name="Bardou P."/>
            <person name="Bechner M."/>
            <person name="Bellec A."/>
            <person name="Berger A."/>
            <person name="Berges H."/>
            <person name="Bidwell S."/>
            <person name="Bisseling T."/>
            <person name="Choisne N."/>
            <person name="Couloux A."/>
            <person name="Denny R."/>
            <person name="Deshpande S."/>
            <person name="Dai X."/>
            <person name="Doyle J.J."/>
            <person name="Dudez A.M."/>
            <person name="Farmer A.D."/>
            <person name="Fouteau S."/>
            <person name="Franken C."/>
            <person name="Gibelin C."/>
            <person name="Gish J."/>
            <person name="Goldstein S."/>
            <person name="Gonzalez A.J."/>
            <person name="Green P.J."/>
            <person name="Hallab A."/>
            <person name="Hartog M."/>
            <person name="Hua A."/>
            <person name="Humphray S.J."/>
            <person name="Jeong D.H."/>
            <person name="Jing Y."/>
            <person name="Jocker A."/>
            <person name="Kenton S.M."/>
            <person name="Kim D.J."/>
            <person name="Klee K."/>
            <person name="Lai H."/>
            <person name="Lang C."/>
            <person name="Lin S."/>
            <person name="Macmil S.L."/>
            <person name="Magdelenat G."/>
            <person name="Matthews L."/>
            <person name="McCorrison J."/>
            <person name="Monaghan E.L."/>
            <person name="Mun J.H."/>
            <person name="Najar F.Z."/>
            <person name="Nicholson C."/>
            <person name="Noirot C."/>
            <person name="O'Bleness M."/>
            <person name="Paule C.R."/>
            <person name="Poulain J."/>
            <person name="Prion F."/>
            <person name="Qin B."/>
            <person name="Qu C."/>
            <person name="Retzel E.F."/>
            <person name="Riddle C."/>
            <person name="Sallet E."/>
            <person name="Samain S."/>
            <person name="Samson N."/>
            <person name="Sanders I."/>
            <person name="Saurat O."/>
            <person name="Scarpelli C."/>
            <person name="Schiex T."/>
            <person name="Segurens B."/>
            <person name="Severin A.J."/>
            <person name="Sherrier D.J."/>
            <person name="Shi R."/>
            <person name="Sims S."/>
            <person name="Singer S.R."/>
            <person name="Sinharoy S."/>
            <person name="Sterck L."/>
            <person name="Viollet A."/>
            <person name="Wang B.B."/>
            <person name="Wang K."/>
            <person name="Wang M."/>
            <person name="Wang X."/>
            <person name="Warfsmann J."/>
            <person name="Weissenbach J."/>
            <person name="White D.D."/>
            <person name="White J.D."/>
            <person name="Wiley G.B."/>
            <person name="Wincker P."/>
            <person name="Xing Y."/>
            <person name="Yang L."/>
            <person name="Yao Z."/>
            <person name="Ying F."/>
            <person name="Zhai J."/>
            <person name="Zhou L."/>
            <person name="Zuber A."/>
            <person name="Denarie J."/>
            <person name="Dixon R.A."/>
            <person name="May G.D."/>
            <person name="Schwartz D.C."/>
            <person name="Rogers J."/>
            <person name="Quetier F."/>
            <person name="Town C.D."/>
            <person name="Roe B.A."/>
        </authorList>
    </citation>
    <scope>NUCLEOTIDE SEQUENCE [LARGE SCALE GENOMIC DNA]</scope>
    <source>
        <strain evidence="2">A17</strain>
        <strain evidence="3 4">cv. Jemalong A17</strain>
    </source>
</reference>
<protein>
    <submittedName>
        <fullName evidence="2 3">Uncharacterized protein</fullName>
    </submittedName>
</protein>
<feature type="compositionally biased region" description="Polar residues" evidence="1">
    <location>
        <begin position="101"/>
        <end position="114"/>
    </location>
</feature>